<dbReference type="InterPro" id="IPR028006">
    <property type="entry name" value="CEP15-like"/>
</dbReference>
<proteinExistence type="predicted"/>
<sequence>MLAQIVPEQSHRQTQRHVIPNKWFRQARSQGITRPFLSNRSLLKSSPPTERALQLRQHSFLLSEANIVSLFQTRYWASVEESLSAWENFLLGKGSHPTDSSGHSPEREREKKKQ</sequence>
<evidence type="ECO:0000313" key="2">
    <source>
        <dbReference type="Ensembl" id="ENSSPAP00000001636.1"/>
    </source>
</evidence>
<accession>A0A3B4Z352</accession>
<dbReference type="PANTHER" id="PTHR14286:SF2">
    <property type="entry name" value="CENTROSOMAL PROTEIN 15 KDA"/>
    <property type="match status" value="1"/>
</dbReference>
<name>A0A3B4Z352_9TELE</name>
<reference evidence="2" key="1">
    <citation type="submission" date="2023-09" db="UniProtKB">
        <authorList>
            <consortium name="Ensembl"/>
        </authorList>
    </citation>
    <scope>IDENTIFICATION</scope>
</reference>
<feature type="compositionally biased region" description="Basic and acidic residues" evidence="1">
    <location>
        <begin position="104"/>
        <end position="114"/>
    </location>
</feature>
<dbReference type="AlphaFoldDB" id="A0A3B4Z352"/>
<organism evidence="2">
    <name type="scientific">Stegastes partitus</name>
    <name type="common">bicolor damselfish</name>
    <dbReference type="NCBI Taxonomy" id="144197"/>
    <lineage>
        <taxon>Eukaryota</taxon>
        <taxon>Metazoa</taxon>
        <taxon>Chordata</taxon>
        <taxon>Craniata</taxon>
        <taxon>Vertebrata</taxon>
        <taxon>Euteleostomi</taxon>
        <taxon>Actinopterygii</taxon>
        <taxon>Neopterygii</taxon>
        <taxon>Teleostei</taxon>
        <taxon>Neoteleostei</taxon>
        <taxon>Acanthomorphata</taxon>
        <taxon>Ovalentaria</taxon>
        <taxon>Pomacentridae</taxon>
        <taxon>Stegastes</taxon>
    </lineage>
</organism>
<protein>
    <submittedName>
        <fullName evidence="2">Uncharacterized protein</fullName>
    </submittedName>
</protein>
<evidence type="ECO:0000256" key="1">
    <source>
        <dbReference type="SAM" id="MobiDB-lite"/>
    </source>
</evidence>
<dbReference type="STRING" id="144197.ENSSPAP00000001636"/>
<feature type="region of interest" description="Disordered" evidence="1">
    <location>
        <begin position="93"/>
        <end position="114"/>
    </location>
</feature>
<dbReference type="Pfam" id="PF15134">
    <property type="entry name" value="CEP15-like"/>
    <property type="match status" value="1"/>
</dbReference>
<dbReference type="GeneTree" id="ENSGT00980000199467"/>
<dbReference type="PANTHER" id="PTHR14286">
    <property type="entry name" value="GENE, 49355-RELATED"/>
    <property type="match status" value="1"/>
</dbReference>
<dbReference type="Ensembl" id="ENSSPAT00000001666.1">
    <property type="protein sequence ID" value="ENSSPAP00000001636.1"/>
    <property type="gene ID" value="ENSSPAG00000001243.1"/>
</dbReference>